<reference evidence="3 4" key="1">
    <citation type="journal article" date="2016" name="Sci. Rep.">
        <title>The Dendrobium catenatum Lindl. genome sequence provides insights into polysaccharide synthase, floral development and adaptive evolution.</title>
        <authorList>
            <person name="Zhang G.Q."/>
            <person name="Xu Q."/>
            <person name="Bian C."/>
            <person name="Tsai W.C."/>
            <person name="Yeh C.M."/>
            <person name="Liu K.W."/>
            <person name="Yoshida K."/>
            <person name="Zhang L.S."/>
            <person name="Chang S.B."/>
            <person name="Chen F."/>
            <person name="Shi Y."/>
            <person name="Su Y.Y."/>
            <person name="Zhang Y.Q."/>
            <person name="Chen L.J."/>
            <person name="Yin Y."/>
            <person name="Lin M."/>
            <person name="Huang H."/>
            <person name="Deng H."/>
            <person name="Wang Z.W."/>
            <person name="Zhu S.L."/>
            <person name="Zhao X."/>
            <person name="Deng C."/>
            <person name="Niu S.C."/>
            <person name="Huang J."/>
            <person name="Wang M."/>
            <person name="Liu G.H."/>
            <person name="Yang H.J."/>
            <person name="Xiao X.J."/>
            <person name="Hsiao Y.Y."/>
            <person name="Wu W.L."/>
            <person name="Chen Y.Y."/>
            <person name="Mitsuda N."/>
            <person name="Ohme-Takagi M."/>
            <person name="Luo Y.B."/>
            <person name="Van de Peer Y."/>
            <person name="Liu Z.J."/>
        </authorList>
    </citation>
    <scope>NUCLEOTIDE SEQUENCE [LARGE SCALE GENOMIC DNA]</scope>
    <source>
        <tissue evidence="3">The whole plant</tissue>
    </source>
</reference>
<reference evidence="3 4" key="2">
    <citation type="journal article" date="2017" name="Nature">
        <title>The Apostasia genome and the evolution of orchids.</title>
        <authorList>
            <person name="Zhang G.Q."/>
            <person name="Liu K.W."/>
            <person name="Li Z."/>
            <person name="Lohaus R."/>
            <person name="Hsiao Y.Y."/>
            <person name="Niu S.C."/>
            <person name="Wang J.Y."/>
            <person name="Lin Y.C."/>
            <person name="Xu Q."/>
            <person name="Chen L.J."/>
            <person name="Yoshida K."/>
            <person name="Fujiwara S."/>
            <person name="Wang Z.W."/>
            <person name="Zhang Y.Q."/>
            <person name="Mitsuda N."/>
            <person name="Wang M."/>
            <person name="Liu G.H."/>
            <person name="Pecoraro L."/>
            <person name="Huang H.X."/>
            <person name="Xiao X.J."/>
            <person name="Lin M."/>
            <person name="Wu X.Y."/>
            <person name="Wu W.L."/>
            <person name="Chen Y.Y."/>
            <person name="Chang S.B."/>
            <person name="Sakamoto S."/>
            <person name="Ohme-Takagi M."/>
            <person name="Yagi M."/>
            <person name="Zeng S.J."/>
            <person name="Shen C.Y."/>
            <person name="Yeh C.M."/>
            <person name="Luo Y.B."/>
            <person name="Tsai W.C."/>
            <person name="Van de Peer Y."/>
            <person name="Liu Z.J."/>
        </authorList>
    </citation>
    <scope>NUCLEOTIDE SEQUENCE [LARGE SCALE GENOMIC DNA]</scope>
    <source>
        <tissue evidence="3">The whole plant</tissue>
    </source>
</reference>
<dbReference type="GO" id="GO:0003729">
    <property type="term" value="F:mRNA binding"/>
    <property type="evidence" value="ECO:0007669"/>
    <property type="project" value="InterPro"/>
</dbReference>
<dbReference type="AlphaFoldDB" id="A0A2I0X8G5"/>
<name>A0A2I0X8G5_9ASPA</name>
<sequence length="77" mass="8803">MIRRLITLHVLLINCVHVSCIINIYKSDDCIPPHINNHDFVRPFSTLSFLSKCNIMFGHKLKIIEPDKFNGSASIPL</sequence>
<gene>
    <name evidence="3" type="ORF">MA16_Dca002698</name>
</gene>
<organism evidence="3 4">
    <name type="scientific">Dendrobium catenatum</name>
    <dbReference type="NCBI Taxonomy" id="906689"/>
    <lineage>
        <taxon>Eukaryota</taxon>
        <taxon>Viridiplantae</taxon>
        <taxon>Streptophyta</taxon>
        <taxon>Embryophyta</taxon>
        <taxon>Tracheophyta</taxon>
        <taxon>Spermatophyta</taxon>
        <taxon>Magnoliopsida</taxon>
        <taxon>Liliopsida</taxon>
        <taxon>Asparagales</taxon>
        <taxon>Orchidaceae</taxon>
        <taxon>Epidendroideae</taxon>
        <taxon>Malaxideae</taxon>
        <taxon>Dendrobiinae</taxon>
        <taxon>Dendrobium</taxon>
    </lineage>
</organism>
<dbReference type="Proteomes" id="UP000233837">
    <property type="component" value="Unassembled WGS sequence"/>
</dbReference>
<feature type="chain" id="PRO_5014134990" evidence="2">
    <location>
        <begin position="21"/>
        <end position="77"/>
    </location>
</feature>
<evidence type="ECO:0000313" key="4">
    <source>
        <dbReference type="Proteomes" id="UP000233837"/>
    </source>
</evidence>
<evidence type="ECO:0000256" key="2">
    <source>
        <dbReference type="SAM" id="SignalP"/>
    </source>
</evidence>
<dbReference type="GO" id="GO:0032451">
    <property type="term" value="F:demethylase activity"/>
    <property type="evidence" value="ECO:0007669"/>
    <property type="project" value="InterPro"/>
</dbReference>
<dbReference type="InterPro" id="IPR037151">
    <property type="entry name" value="AlkB-like_sf"/>
</dbReference>
<dbReference type="SUPFAM" id="SSF51197">
    <property type="entry name" value="Clavaminate synthase-like"/>
    <property type="match status" value="1"/>
</dbReference>
<dbReference type="InterPro" id="IPR044842">
    <property type="entry name" value="ALKBH9B/ALKBH10B-like"/>
</dbReference>
<dbReference type="PANTHER" id="PTHR31447:SF23">
    <property type="entry name" value="2-OXOGLUTARATE AND FE(II)-DEPENDENT OXYGENASE SUPERFAMILY PROTEIN"/>
    <property type="match status" value="1"/>
</dbReference>
<keyword evidence="2" id="KW-0732">Signal</keyword>
<dbReference type="PANTHER" id="PTHR31447">
    <property type="entry name" value="HYDROXYPROLINE-RICH GLYCOPROTEIN FAMILY PROTEIN-RELATED"/>
    <property type="match status" value="1"/>
</dbReference>
<proteinExistence type="inferred from homology"/>
<dbReference type="GO" id="GO:0006402">
    <property type="term" value="P:mRNA catabolic process"/>
    <property type="evidence" value="ECO:0007669"/>
    <property type="project" value="InterPro"/>
</dbReference>
<evidence type="ECO:0000313" key="3">
    <source>
        <dbReference type="EMBL" id="PKU84186.1"/>
    </source>
</evidence>
<evidence type="ECO:0000256" key="1">
    <source>
        <dbReference type="ARBA" id="ARBA00007879"/>
    </source>
</evidence>
<dbReference type="EMBL" id="KZ502052">
    <property type="protein sequence ID" value="PKU84186.1"/>
    <property type="molecule type" value="Genomic_DNA"/>
</dbReference>
<keyword evidence="4" id="KW-1185">Reference proteome</keyword>
<comment type="similarity">
    <text evidence="1">Belongs to the alkB family.</text>
</comment>
<feature type="signal peptide" evidence="2">
    <location>
        <begin position="1"/>
        <end position="20"/>
    </location>
</feature>
<protein>
    <submittedName>
        <fullName evidence="3">Alkylated DNA repair protein alkB 5</fullName>
    </submittedName>
</protein>
<dbReference type="STRING" id="906689.A0A2I0X8G5"/>
<accession>A0A2I0X8G5</accession>
<dbReference type="Gene3D" id="2.60.120.590">
    <property type="entry name" value="Alpha-ketoglutarate-dependent dioxygenase AlkB-like"/>
    <property type="match status" value="1"/>
</dbReference>